<dbReference type="Proteomes" id="UP000291189">
    <property type="component" value="Unassembled WGS sequence"/>
</dbReference>
<protein>
    <recommendedName>
        <fullName evidence="4">CBM-cenC domain-containing protein</fullName>
    </recommendedName>
</protein>
<dbReference type="EMBL" id="SDPU01000020">
    <property type="protein sequence ID" value="RYU12889.1"/>
    <property type="molecule type" value="Genomic_DNA"/>
</dbReference>
<reference evidence="2 3" key="1">
    <citation type="submission" date="2019-01" db="EMBL/GenBank/DDBJ databases">
        <title>Nocardioides guangzhouensis sp. nov., an actinobacterium isolated from soil.</title>
        <authorList>
            <person name="Fu Y."/>
            <person name="Cai Y."/>
            <person name="Lin Z."/>
            <person name="Chen P."/>
        </authorList>
    </citation>
    <scope>NUCLEOTIDE SEQUENCE [LARGE SCALE GENOMIC DNA]</scope>
    <source>
        <strain evidence="2 3">NBRC 105384</strain>
    </source>
</reference>
<proteinExistence type="predicted"/>
<dbReference type="InterPro" id="IPR015943">
    <property type="entry name" value="WD40/YVTN_repeat-like_dom_sf"/>
</dbReference>
<evidence type="ECO:0000313" key="3">
    <source>
        <dbReference type="Proteomes" id="UP000291189"/>
    </source>
</evidence>
<keyword evidence="3" id="KW-1185">Reference proteome</keyword>
<dbReference type="Gene3D" id="2.60.120.260">
    <property type="entry name" value="Galactose-binding domain-like"/>
    <property type="match status" value="1"/>
</dbReference>
<dbReference type="AlphaFoldDB" id="A0A4Q5J5C6"/>
<evidence type="ECO:0008006" key="4">
    <source>
        <dbReference type="Google" id="ProtNLM"/>
    </source>
</evidence>
<dbReference type="RefSeq" id="WP_129986708.1">
    <property type="nucleotide sequence ID" value="NZ_SDPU01000020.1"/>
</dbReference>
<evidence type="ECO:0000313" key="2">
    <source>
        <dbReference type="EMBL" id="RYU12889.1"/>
    </source>
</evidence>
<organism evidence="2 3">
    <name type="scientific">Nocardioides iriomotensis</name>
    <dbReference type="NCBI Taxonomy" id="715784"/>
    <lineage>
        <taxon>Bacteria</taxon>
        <taxon>Bacillati</taxon>
        <taxon>Actinomycetota</taxon>
        <taxon>Actinomycetes</taxon>
        <taxon>Propionibacteriales</taxon>
        <taxon>Nocardioidaceae</taxon>
        <taxon>Nocardioides</taxon>
    </lineage>
</organism>
<dbReference type="SUPFAM" id="SSF63825">
    <property type="entry name" value="YWTD domain"/>
    <property type="match status" value="1"/>
</dbReference>
<feature type="chain" id="PRO_5039496867" description="CBM-cenC domain-containing protein" evidence="1">
    <location>
        <begin position="18"/>
        <end position="447"/>
    </location>
</feature>
<accession>A0A4Q5J5C6</accession>
<feature type="signal peptide" evidence="1">
    <location>
        <begin position="1"/>
        <end position="17"/>
    </location>
</feature>
<evidence type="ECO:0000256" key="1">
    <source>
        <dbReference type="SAM" id="SignalP"/>
    </source>
</evidence>
<name>A0A4Q5J5C6_9ACTN</name>
<keyword evidence="1" id="KW-0732">Signal</keyword>
<sequence length="447" mass="48357">MVALVLSTAGVVPIASATLPATPVVALERTIPTRPFVGSGVFTTDHEGSAYVPRDHSLWLADDDGHALYEIDPSTGALKRTIHGSRLAKVQELGGGPRAGASRIAEIQGLAYDPTRDALYAYSGTCCPTKILSTAFRLTRKDGVLKPDSFQALPLGLQVEGAAYNPCDGRVYIGSHGGIWTHDYLTNRLGRGFGIPGITELYGMDFSDDGKDLFVAQPYTRVTRVDWATRTVVPGWDLNLAGLGPQDVRAVEVIGERLWVSDGSDKRTPGDPLDHALFVFGLGASGPVSEPPSGDRRNLIGNPGFERDLCGWNAALAPDKGTLTRVAGGRSGSWAARVERTKGKGDLSLAVVPTWEVKKRKHTYKASLWVRSTTPGDELQFRIRELYAGRYVEREEVTSVRLTRTWKRVTVSLKSGGYARRIALDATVEHTRKGASFLVDAAGLRMS</sequence>
<dbReference type="Gene3D" id="2.130.10.10">
    <property type="entry name" value="YVTN repeat-like/Quinoprotein amine dehydrogenase"/>
    <property type="match status" value="1"/>
</dbReference>
<dbReference type="OrthoDB" id="574459at2"/>
<gene>
    <name evidence="2" type="ORF">ETU37_07985</name>
</gene>
<comment type="caution">
    <text evidence="2">The sequence shown here is derived from an EMBL/GenBank/DDBJ whole genome shotgun (WGS) entry which is preliminary data.</text>
</comment>